<protein>
    <submittedName>
        <fullName evidence="2">Uncharacterized protein</fullName>
    </submittedName>
</protein>
<feature type="region of interest" description="Disordered" evidence="1">
    <location>
        <begin position="586"/>
        <end position="764"/>
    </location>
</feature>
<feature type="compositionally biased region" description="Low complexity" evidence="1">
    <location>
        <begin position="874"/>
        <end position="884"/>
    </location>
</feature>
<accession>A0A1X2GS69</accession>
<feature type="compositionally biased region" description="Basic residues" evidence="1">
    <location>
        <begin position="846"/>
        <end position="856"/>
    </location>
</feature>
<dbReference type="AlphaFoldDB" id="A0A1X2GS69"/>
<dbReference type="OrthoDB" id="10692568at2759"/>
<gene>
    <name evidence="2" type="ORF">DM01DRAFT_313351</name>
</gene>
<organism evidence="2 3">
    <name type="scientific">Hesseltinella vesiculosa</name>
    <dbReference type="NCBI Taxonomy" id="101127"/>
    <lineage>
        <taxon>Eukaryota</taxon>
        <taxon>Fungi</taxon>
        <taxon>Fungi incertae sedis</taxon>
        <taxon>Mucoromycota</taxon>
        <taxon>Mucoromycotina</taxon>
        <taxon>Mucoromycetes</taxon>
        <taxon>Mucorales</taxon>
        <taxon>Cunninghamellaceae</taxon>
        <taxon>Hesseltinella</taxon>
    </lineage>
</organism>
<feature type="compositionally biased region" description="Low complexity" evidence="1">
    <location>
        <begin position="1028"/>
        <end position="1043"/>
    </location>
</feature>
<sequence length="1077" mass="116782">MGMAFFLVQISTERHWGIGRLSPIAIVKAAEDAWPTSCMPEPVSVNHVSLFDDVMNGLSTTNDAPVLPPNPKMPTLMPWKTEEPDTAQTMCANSIGKTMPLTTPPFGSQEHNQAYKPQVAKKETLLSISTRAPGSTPPLSSPALANHLSSPGQEAHHQQTDAFPGWIPNAEEMKHTPGAFNNKQRSPPRPASITSRRSLHSLGQPLSNPPLFPQDLASVSSSASTSTGESKRRASFQATPPSPSNLSTATSPPACTSAMASNPLSAYHHPSSFMARMKERHRQEMRRSLPPSSSALALPTSLAPTVPLTTAAPAVPCLSPILPLSMQGSGFPMHHSRPSLATYMPAQPVIDDPAQLITRSIPPPPMSAQHPAALATPITASSSRLSFQGTPPLSLPLSPPLSPCSPALPRSASAMVDFASPPHLLAASPSSHGSLLGYASPFHLHQQQQQMAIQKEWMLRRASFATAASHSDIVFPSYAPPSGNLTTSPFMARGLPATPAPLRYSASSLQLTTSAGMPRSASVYGQDTMLKLRAPPLLQQQPMAPQPFAPQPMFPLVQDNSVERPCQKDDHGPAVRLQKKKSDALLSPYEPMPLPASFLPSSHSPTAKTGEGEGSGPMEDRSTDTLDDSLAMADPSLPASLSHDLVDPSDSSSTPTIDNNRMTLLSGKKKDACRKKKKESPRRFQQPPLPVSHRRLSLPTQLSPPESLSSNVSTSSGSDAQSIAEQPPLPHHQHRHSQQQHQHRHTDYFTPSSKRTKKTPTSCNKVSSHDSHCNQCAPSVDACCSPPPSLSPSASFYAHHYHPLPPPPAYVYGSGPTPCCQPTVQPHGARCESHLCNHSSQPHHSCHHSHHRPCHHPHQDARAPSTCPHRCHNSALSSRPPSISSKHHRHHHRHGHHHHRHRHLHRQAIEDSDDDDDAQSTVHSKHHHPPPSIRMKKSASMVASMDGRKPVSLHKSPTTFTSLAEKGRTNYDHQQHDQQKKGKRFLRLRGNKLVNSQSMITTVLPEDDDQDTMSVAPTVASVQRPLSHHATAQAAPTPKTTSQSMRPRFRSILPRPSLFSRKPATASKSMHKISSRA</sequence>
<feature type="compositionally biased region" description="Polar residues" evidence="1">
    <location>
        <begin position="236"/>
        <end position="263"/>
    </location>
</feature>
<feature type="compositionally biased region" description="Low complexity" evidence="1">
    <location>
        <begin position="217"/>
        <end position="227"/>
    </location>
</feature>
<name>A0A1X2GS69_9FUNG</name>
<keyword evidence="3" id="KW-1185">Reference proteome</keyword>
<feature type="compositionally biased region" description="Basic residues" evidence="1">
    <location>
        <begin position="885"/>
        <end position="906"/>
    </location>
</feature>
<feature type="compositionally biased region" description="Low complexity" evidence="1">
    <location>
        <begin position="703"/>
        <end position="718"/>
    </location>
</feature>
<feature type="region of interest" description="Disordered" evidence="1">
    <location>
        <begin position="278"/>
        <end position="297"/>
    </location>
</feature>
<evidence type="ECO:0000256" key="1">
    <source>
        <dbReference type="SAM" id="MobiDB-lite"/>
    </source>
</evidence>
<evidence type="ECO:0000313" key="2">
    <source>
        <dbReference type="EMBL" id="ORX60394.1"/>
    </source>
</evidence>
<feature type="compositionally biased region" description="Basic residues" evidence="1">
    <location>
        <begin position="731"/>
        <end position="744"/>
    </location>
</feature>
<evidence type="ECO:0000313" key="3">
    <source>
        <dbReference type="Proteomes" id="UP000242146"/>
    </source>
</evidence>
<feature type="compositionally biased region" description="Basic residues" evidence="1">
    <location>
        <begin position="671"/>
        <end position="680"/>
    </location>
</feature>
<feature type="region of interest" description="Disordered" evidence="1">
    <location>
        <begin position="846"/>
        <end position="956"/>
    </location>
</feature>
<comment type="caution">
    <text evidence="2">The sequence shown here is derived from an EMBL/GenBank/DDBJ whole genome shotgun (WGS) entry which is preliminary data.</text>
</comment>
<dbReference type="EMBL" id="MCGT01000004">
    <property type="protein sequence ID" value="ORX60394.1"/>
    <property type="molecule type" value="Genomic_DNA"/>
</dbReference>
<dbReference type="Proteomes" id="UP000242146">
    <property type="component" value="Unassembled WGS sequence"/>
</dbReference>
<feature type="compositionally biased region" description="Low complexity" evidence="1">
    <location>
        <begin position="288"/>
        <end position="297"/>
    </location>
</feature>
<reference evidence="2 3" key="1">
    <citation type="submission" date="2016-07" db="EMBL/GenBank/DDBJ databases">
        <title>Pervasive Adenine N6-methylation of Active Genes in Fungi.</title>
        <authorList>
            <consortium name="DOE Joint Genome Institute"/>
            <person name="Mondo S.J."/>
            <person name="Dannebaum R.O."/>
            <person name="Kuo R.C."/>
            <person name="Labutti K."/>
            <person name="Haridas S."/>
            <person name="Kuo A."/>
            <person name="Salamov A."/>
            <person name="Ahrendt S.R."/>
            <person name="Lipzen A."/>
            <person name="Sullivan W."/>
            <person name="Andreopoulos W.B."/>
            <person name="Clum A."/>
            <person name="Lindquist E."/>
            <person name="Daum C."/>
            <person name="Ramamoorthy G.K."/>
            <person name="Gryganskyi A."/>
            <person name="Culley D."/>
            <person name="Magnuson J.K."/>
            <person name="James T.Y."/>
            <person name="O'Malley M.A."/>
            <person name="Stajich J.E."/>
            <person name="Spatafora J.W."/>
            <person name="Visel A."/>
            <person name="Grigoriev I.V."/>
        </authorList>
    </citation>
    <scope>NUCLEOTIDE SEQUENCE [LARGE SCALE GENOMIC DNA]</scope>
    <source>
        <strain evidence="2 3">NRRL 3301</strain>
    </source>
</reference>
<proteinExistence type="predicted"/>
<feature type="region of interest" description="Disordered" evidence="1">
    <location>
        <begin position="1024"/>
        <end position="1077"/>
    </location>
</feature>
<feature type="compositionally biased region" description="Basic residues" evidence="1">
    <location>
        <begin position="923"/>
        <end position="937"/>
    </location>
</feature>
<feature type="region of interest" description="Disordered" evidence="1">
    <location>
        <begin position="130"/>
        <end position="263"/>
    </location>
</feature>